<dbReference type="GO" id="GO:0045454">
    <property type="term" value="P:cell redox homeostasis"/>
    <property type="evidence" value="ECO:0007669"/>
    <property type="project" value="TreeGrafter"/>
</dbReference>
<dbReference type="InterPro" id="IPR036249">
    <property type="entry name" value="Thioredoxin-like_sf"/>
</dbReference>
<evidence type="ECO:0000259" key="2">
    <source>
        <dbReference type="PROSITE" id="PS51352"/>
    </source>
</evidence>
<dbReference type="AlphaFoldDB" id="A0A2S2QWP6"/>
<evidence type="ECO:0000313" key="3">
    <source>
        <dbReference type="EMBL" id="MBY82187.1"/>
    </source>
</evidence>
<dbReference type="Pfam" id="PF00085">
    <property type="entry name" value="Thioredoxin"/>
    <property type="match status" value="1"/>
</dbReference>
<gene>
    <name evidence="3" type="primary">Txn2_2</name>
    <name evidence="3" type="ORF">g.177204</name>
</gene>
<dbReference type="Gene3D" id="3.40.30.10">
    <property type="entry name" value="Glutaredoxin"/>
    <property type="match status" value="1"/>
</dbReference>
<dbReference type="PANTHER" id="PTHR43601:SF3">
    <property type="entry name" value="THIOREDOXIN, MITOCHONDRIAL"/>
    <property type="match status" value="1"/>
</dbReference>
<name>A0A2S2QWP6_9HEMI</name>
<dbReference type="InterPro" id="IPR017937">
    <property type="entry name" value="Thioredoxin_CS"/>
</dbReference>
<dbReference type="OrthoDB" id="2121326at2759"/>
<dbReference type="CDD" id="cd02947">
    <property type="entry name" value="TRX_family"/>
    <property type="match status" value="1"/>
</dbReference>
<dbReference type="EMBL" id="GGMS01012984">
    <property type="protein sequence ID" value="MBY82187.1"/>
    <property type="molecule type" value="Transcribed_RNA"/>
</dbReference>
<dbReference type="PANTHER" id="PTHR43601">
    <property type="entry name" value="THIOREDOXIN, MITOCHONDRIAL"/>
    <property type="match status" value="1"/>
</dbReference>
<dbReference type="PROSITE" id="PS00194">
    <property type="entry name" value="THIOREDOXIN_1"/>
    <property type="match status" value="1"/>
</dbReference>
<evidence type="ECO:0000256" key="1">
    <source>
        <dbReference type="ARBA" id="ARBA00008987"/>
    </source>
</evidence>
<dbReference type="SUPFAM" id="SSF52833">
    <property type="entry name" value="Thioredoxin-like"/>
    <property type="match status" value="1"/>
</dbReference>
<proteinExistence type="inferred from homology"/>
<dbReference type="InterPro" id="IPR013766">
    <property type="entry name" value="Thioredoxin_domain"/>
</dbReference>
<dbReference type="PROSITE" id="PS51352">
    <property type="entry name" value="THIOREDOXIN_2"/>
    <property type="match status" value="1"/>
</dbReference>
<protein>
    <submittedName>
        <fullName evidence="3">Thioredoxin</fullName>
    </submittedName>
</protein>
<dbReference type="GO" id="GO:0005739">
    <property type="term" value="C:mitochondrion"/>
    <property type="evidence" value="ECO:0007669"/>
    <property type="project" value="TreeGrafter"/>
</dbReference>
<accession>A0A2S2QWP6</accession>
<reference evidence="3" key="1">
    <citation type="submission" date="2018-04" db="EMBL/GenBank/DDBJ databases">
        <title>Transcriptome assembly of Sipha flava.</title>
        <authorList>
            <person name="Scully E.D."/>
            <person name="Geib S.M."/>
            <person name="Palmer N.A."/>
            <person name="Koch K."/>
            <person name="Bradshaw J."/>
            <person name="Heng-Moss T."/>
            <person name="Sarath G."/>
        </authorList>
    </citation>
    <scope>NUCLEOTIDE SEQUENCE</scope>
</reference>
<organism evidence="3">
    <name type="scientific">Sipha flava</name>
    <name type="common">yellow sugarcane aphid</name>
    <dbReference type="NCBI Taxonomy" id="143950"/>
    <lineage>
        <taxon>Eukaryota</taxon>
        <taxon>Metazoa</taxon>
        <taxon>Ecdysozoa</taxon>
        <taxon>Arthropoda</taxon>
        <taxon>Hexapoda</taxon>
        <taxon>Insecta</taxon>
        <taxon>Pterygota</taxon>
        <taxon>Neoptera</taxon>
        <taxon>Paraneoptera</taxon>
        <taxon>Hemiptera</taxon>
        <taxon>Sternorrhyncha</taxon>
        <taxon>Aphidomorpha</taxon>
        <taxon>Aphidoidea</taxon>
        <taxon>Aphididae</taxon>
        <taxon>Sipha</taxon>
    </lineage>
</organism>
<sequence length="102" mass="11882">MISNIAKTMSTTKIFTRKFNTSTIRRRIIKIQDKEDFDKYVIQSKEPVVIDFFATWCGPCKMLLPRIEKVIEEYNDTVNLVKVDIDDNAEIAMDYGVSKELL</sequence>
<comment type="similarity">
    <text evidence="1">Belongs to the thioredoxin family.</text>
</comment>
<feature type="domain" description="Thioredoxin" evidence="2">
    <location>
        <begin position="6"/>
        <end position="102"/>
    </location>
</feature>